<dbReference type="Gene3D" id="3.15.10.30">
    <property type="entry name" value="Haemolymph juvenile hormone binding protein"/>
    <property type="match status" value="1"/>
</dbReference>
<dbReference type="InterPro" id="IPR010562">
    <property type="entry name" value="Haemolymph_juvenile_hormone-bd"/>
</dbReference>
<dbReference type="InterPro" id="IPR038606">
    <property type="entry name" value="To_sf"/>
</dbReference>
<name>A0AAW1NI14_POPJA</name>
<dbReference type="SMART" id="SM00700">
    <property type="entry name" value="JHBP"/>
    <property type="match status" value="1"/>
</dbReference>
<proteinExistence type="predicted"/>
<keyword evidence="2" id="KW-1185">Reference proteome</keyword>
<organism evidence="1 2">
    <name type="scientific">Popillia japonica</name>
    <name type="common">Japanese beetle</name>
    <dbReference type="NCBI Taxonomy" id="7064"/>
    <lineage>
        <taxon>Eukaryota</taxon>
        <taxon>Metazoa</taxon>
        <taxon>Ecdysozoa</taxon>
        <taxon>Arthropoda</taxon>
        <taxon>Hexapoda</taxon>
        <taxon>Insecta</taxon>
        <taxon>Pterygota</taxon>
        <taxon>Neoptera</taxon>
        <taxon>Endopterygota</taxon>
        <taxon>Coleoptera</taxon>
        <taxon>Polyphaga</taxon>
        <taxon>Scarabaeiformia</taxon>
        <taxon>Scarabaeidae</taxon>
        <taxon>Rutelinae</taxon>
        <taxon>Popillia</taxon>
    </lineage>
</organism>
<comment type="caution">
    <text evidence="1">The sequence shown here is derived from an EMBL/GenBank/DDBJ whole genome shotgun (WGS) entry which is preliminary data.</text>
</comment>
<evidence type="ECO:0000313" key="1">
    <source>
        <dbReference type="EMBL" id="KAK9758454.1"/>
    </source>
</evidence>
<dbReference type="Proteomes" id="UP001458880">
    <property type="component" value="Unassembled WGS sequence"/>
</dbReference>
<dbReference type="PANTHER" id="PTHR11008:SF32">
    <property type="entry name" value="CIRCADIAN CLOCK-CONTROLLED PROTEIN DAYWAKE-RELATED"/>
    <property type="match status" value="1"/>
</dbReference>
<dbReference type="PANTHER" id="PTHR11008">
    <property type="entry name" value="PROTEIN TAKEOUT-LIKE PROTEIN"/>
    <property type="match status" value="1"/>
</dbReference>
<dbReference type="GO" id="GO:0005615">
    <property type="term" value="C:extracellular space"/>
    <property type="evidence" value="ECO:0007669"/>
    <property type="project" value="TreeGrafter"/>
</dbReference>
<accession>A0AAW1NI14</accession>
<gene>
    <name evidence="1" type="ORF">QE152_g603</name>
</gene>
<dbReference type="Pfam" id="PF06585">
    <property type="entry name" value="JHBP"/>
    <property type="match status" value="2"/>
</dbReference>
<reference evidence="1 2" key="1">
    <citation type="journal article" date="2024" name="BMC Genomics">
        <title>De novo assembly and annotation of Popillia japonica's genome with initial clues to its potential as an invasive pest.</title>
        <authorList>
            <person name="Cucini C."/>
            <person name="Boschi S."/>
            <person name="Funari R."/>
            <person name="Cardaioli E."/>
            <person name="Iannotti N."/>
            <person name="Marturano G."/>
            <person name="Paoli F."/>
            <person name="Bruttini M."/>
            <person name="Carapelli A."/>
            <person name="Frati F."/>
            <person name="Nardi F."/>
        </authorList>
    </citation>
    <scope>NUCLEOTIDE SEQUENCE [LARGE SCALE GENOMIC DNA]</scope>
    <source>
        <strain evidence="1">DMR45628</strain>
    </source>
</reference>
<protein>
    <submittedName>
        <fullName evidence="1">Hemolymph juvenile hormone binding protein (JHBP)</fullName>
    </submittedName>
</protein>
<sequence>MVRLHQGYLHLLLQFACRNCQITYRDAVEQNIIFSELGTIANYIPRCSRTDPKLNVCALQSTRKALPRLVRGDKEYNLPRVEPIKVPELSLQVGNSFKMKMKQVQISGIGNSDVQKVRFDFDNNHFNGNIYGFLRSKSKHSITQGFANITMIRVNFTYDFDFNIVRKESQEYIEPLKPTVTFKSGSGYVDFGDLISADSALGQQVNQFLNDNWEEAENELRSGIAPAIGEIISELRSGIAPAIGEIISSIVRQYLTKFSMTDMFLP</sequence>
<dbReference type="EMBL" id="JASPKY010000003">
    <property type="protein sequence ID" value="KAK9758454.1"/>
    <property type="molecule type" value="Genomic_DNA"/>
</dbReference>
<dbReference type="AlphaFoldDB" id="A0AAW1NI14"/>
<evidence type="ECO:0000313" key="2">
    <source>
        <dbReference type="Proteomes" id="UP001458880"/>
    </source>
</evidence>